<keyword evidence="2" id="KW-1185">Reference proteome</keyword>
<protein>
    <submittedName>
        <fullName evidence="1">10695_t:CDS:1</fullName>
    </submittedName>
</protein>
<dbReference type="Proteomes" id="UP000789366">
    <property type="component" value="Unassembled WGS sequence"/>
</dbReference>
<proteinExistence type="predicted"/>
<accession>A0ACA9LSW7</accession>
<sequence>MSVFKKQNISDSNISGLIEINEASKKKVLYLDVLNDKECRRTYKTGSLTSNLIEHLSTEHGITKSDQNSKK</sequence>
<name>A0ACA9LSW7_9GLOM</name>
<evidence type="ECO:0000313" key="2">
    <source>
        <dbReference type="Proteomes" id="UP000789366"/>
    </source>
</evidence>
<evidence type="ECO:0000313" key="1">
    <source>
        <dbReference type="EMBL" id="CAG8547225.1"/>
    </source>
</evidence>
<organism evidence="1 2">
    <name type="scientific">Cetraspora pellucida</name>
    <dbReference type="NCBI Taxonomy" id="1433469"/>
    <lineage>
        <taxon>Eukaryota</taxon>
        <taxon>Fungi</taxon>
        <taxon>Fungi incertae sedis</taxon>
        <taxon>Mucoromycota</taxon>
        <taxon>Glomeromycotina</taxon>
        <taxon>Glomeromycetes</taxon>
        <taxon>Diversisporales</taxon>
        <taxon>Gigasporaceae</taxon>
        <taxon>Cetraspora</taxon>
    </lineage>
</organism>
<feature type="non-terminal residue" evidence="1">
    <location>
        <position position="71"/>
    </location>
</feature>
<dbReference type="EMBL" id="CAJVPW010004921">
    <property type="protein sequence ID" value="CAG8547225.1"/>
    <property type="molecule type" value="Genomic_DNA"/>
</dbReference>
<comment type="caution">
    <text evidence="1">The sequence shown here is derived from an EMBL/GenBank/DDBJ whole genome shotgun (WGS) entry which is preliminary data.</text>
</comment>
<gene>
    <name evidence="1" type="ORF">SPELUC_LOCUS5055</name>
</gene>
<reference evidence="1" key="1">
    <citation type="submission" date="2021-06" db="EMBL/GenBank/DDBJ databases">
        <authorList>
            <person name="Kallberg Y."/>
            <person name="Tangrot J."/>
            <person name="Rosling A."/>
        </authorList>
    </citation>
    <scope>NUCLEOTIDE SEQUENCE</scope>
    <source>
        <strain evidence="1">28 12/20/2015</strain>
    </source>
</reference>